<sequence length="80" mass="8972">MPERGGDHGHRPSPETFLGHLHRRRPAAVTPYPRTARRNPRGRADVCATSCCNVFPALYSLRPGPPEPRCHQTTESHHGR</sequence>
<feature type="compositionally biased region" description="Basic and acidic residues" evidence="1">
    <location>
        <begin position="1"/>
        <end position="13"/>
    </location>
</feature>
<keyword evidence="3" id="KW-1185">Reference proteome</keyword>
<feature type="region of interest" description="Disordered" evidence="1">
    <location>
        <begin position="1"/>
        <end position="43"/>
    </location>
</feature>
<evidence type="ECO:0000313" key="2">
    <source>
        <dbReference type="EMBL" id="EFL30221.1"/>
    </source>
</evidence>
<dbReference type="STRING" id="591159.SSQG_00738"/>
<accession>D9XBY9</accession>
<name>D9XBY9_STRVT</name>
<reference evidence="3" key="1">
    <citation type="submission" date="2009-02" db="EMBL/GenBank/DDBJ databases">
        <title>Annotation of Streptomyces viridochromogenes strain DSM 40736.</title>
        <authorList>
            <consortium name="The Broad Institute Genome Sequencing Platform"/>
            <consortium name="Broad Institute Microbial Sequencing Center"/>
            <person name="Fischbach M."/>
            <person name="Godfrey P."/>
            <person name="Ward D."/>
            <person name="Young S."/>
            <person name="Zeng Q."/>
            <person name="Koehrsen M."/>
            <person name="Alvarado L."/>
            <person name="Berlin A.M."/>
            <person name="Bochicchio J."/>
            <person name="Borenstein D."/>
            <person name="Chapman S.B."/>
            <person name="Chen Z."/>
            <person name="Engels R."/>
            <person name="Freedman E."/>
            <person name="Gellesch M."/>
            <person name="Goldberg J."/>
            <person name="Griggs A."/>
            <person name="Gujja S."/>
            <person name="Heilman E.R."/>
            <person name="Heiman D.I."/>
            <person name="Hepburn T.A."/>
            <person name="Howarth C."/>
            <person name="Jen D."/>
            <person name="Larson L."/>
            <person name="Lewis B."/>
            <person name="Mehta T."/>
            <person name="Park D."/>
            <person name="Pearson M."/>
            <person name="Richards J."/>
            <person name="Roberts A."/>
            <person name="Saif S."/>
            <person name="Shea T.D."/>
            <person name="Shenoy N."/>
            <person name="Sisk P."/>
            <person name="Stolte C."/>
            <person name="Sykes S.N."/>
            <person name="Thomson T."/>
            <person name="Walk T."/>
            <person name="White J."/>
            <person name="Yandava C."/>
            <person name="Straight P."/>
            <person name="Clardy J."/>
            <person name="Hung D."/>
            <person name="Kolter R."/>
            <person name="Mekalanos J."/>
            <person name="Walker S."/>
            <person name="Walsh C.T."/>
            <person name="Wieland-Brown L.C."/>
            <person name="Haas B."/>
            <person name="Nusbaum C."/>
            <person name="Birren B."/>
        </authorList>
    </citation>
    <scope>NUCLEOTIDE SEQUENCE [LARGE SCALE GENOMIC DNA]</scope>
    <source>
        <strain evidence="3">DSM 40736 / JCM 4977 / BCRC 1201 / Tue 494</strain>
    </source>
</reference>
<dbReference type="Proteomes" id="UP000004184">
    <property type="component" value="Unassembled WGS sequence"/>
</dbReference>
<dbReference type="HOGENOM" id="CLU_2588366_0_0_11"/>
<evidence type="ECO:0000256" key="1">
    <source>
        <dbReference type="SAM" id="MobiDB-lite"/>
    </source>
</evidence>
<dbReference type="AlphaFoldDB" id="D9XBY9"/>
<evidence type="ECO:0000313" key="3">
    <source>
        <dbReference type="Proteomes" id="UP000004184"/>
    </source>
</evidence>
<proteinExistence type="predicted"/>
<dbReference type="EMBL" id="GG657757">
    <property type="protein sequence ID" value="EFL30221.1"/>
    <property type="molecule type" value="Genomic_DNA"/>
</dbReference>
<gene>
    <name evidence="2" type="ORF">SSQG_00738</name>
</gene>
<protein>
    <submittedName>
        <fullName evidence="2">Predicted protein</fullName>
    </submittedName>
</protein>
<organism evidence="2 3">
    <name type="scientific">Streptomyces viridochromogenes (strain DSM 40736 / JCM 4977 / BCRC 1201 / Tue 494)</name>
    <dbReference type="NCBI Taxonomy" id="591159"/>
    <lineage>
        <taxon>Bacteria</taxon>
        <taxon>Bacillati</taxon>
        <taxon>Actinomycetota</taxon>
        <taxon>Actinomycetes</taxon>
        <taxon>Kitasatosporales</taxon>
        <taxon>Streptomycetaceae</taxon>
        <taxon>Streptomyces</taxon>
    </lineage>
</organism>